<dbReference type="AlphaFoldDB" id="A0A1K1NUI7"/>
<dbReference type="RefSeq" id="WP_072316696.1">
    <property type="nucleotide sequence ID" value="NZ_FPJE01000006.1"/>
</dbReference>
<organism evidence="2 3">
    <name type="scientific">Sinomicrobium oceani</name>
    <dbReference type="NCBI Taxonomy" id="1150368"/>
    <lineage>
        <taxon>Bacteria</taxon>
        <taxon>Pseudomonadati</taxon>
        <taxon>Bacteroidota</taxon>
        <taxon>Flavobacteriia</taxon>
        <taxon>Flavobacteriales</taxon>
        <taxon>Flavobacteriaceae</taxon>
        <taxon>Sinomicrobium</taxon>
    </lineage>
</organism>
<evidence type="ECO:0000313" key="2">
    <source>
        <dbReference type="EMBL" id="SFW39144.1"/>
    </source>
</evidence>
<dbReference type="OrthoDB" id="1145018at2"/>
<protein>
    <submittedName>
        <fullName evidence="2">Uncharacterized protein</fullName>
    </submittedName>
</protein>
<dbReference type="Proteomes" id="UP000182248">
    <property type="component" value="Unassembled WGS sequence"/>
</dbReference>
<proteinExistence type="predicted"/>
<evidence type="ECO:0000313" key="3">
    <source>
        <dbReference type="Proteomes" id="UP000182248"/>
    </source>
</evidence>
<feature type="transmembrane region" description="Helical" evidence="1">
    <location>
        <begin position="30"/>
        <end position="52"/>
    </location>
</feature>
<name>A0A1K1NUI7_9FLAO</name>
<sequence>MKLLIRILFFIILAALGTGYFFIWKSDPALGHRIIGFAVLALTFVLMPLFLIHRYKGRSIREFRLFQDGSAQKNAENQ</sequence>
<keyword evidence="1" id="KW-0472">Membrane</keyword>
<keyword evidence="3" id="KW-1185">Reference proteome</keyword>
<dbReference type="EMBL" id="FPJE01000006">
    <property type="protein sequence ID" value="SFW39144.1"/>
    <property type="molecule type" value="Genomic_DNA"/>
</dbReference>
<gene>
    <name evidence="2" type="ORF">SAMN02927921_01469</name>
</gene>
<keyword evidence="1" id="KW-1133">Transmembrane helix</keyword>
<keyword evidence="1" id="KW-0812">Transmembrane</keyword>
<feature type="transmembrane region" description="Helical" evidence="1">
    <location>
        <begin position="7"/>
        <end position="24"/>
    </location>
</feature>
<reference evidence="2 3" key="1">
    <citation type="submission" date="2016-11" db="EMBL/GenBank/DDBJ databases">
        <authorList>
            <person name="Jaros S."/>
            <person name="Januszkiewicz K."/>
            <person name="Wedrychowicz H."/>
        </authorList>
    </citation>
    <scope>NUCLEOTIDE SEQUENCE [LARGE SCALE GENOMIC DNA]</scope>
    <source>
        <strain evidence="2 3">CGMCC 1.12145</strain>
    </source>
</reference>
<accession>A0A1K1NUI7</accession>
<evidence type="ECO:0000256" key="1">
    <source>
        <dbReference type="SAM" id="Phobius"/>
    </source>
</evidence>
<dbReference type="STRING" id="1150368.SAMN02927921_01469"/>